<dbReference type="AlphaFoldDB" id="A0A0H3P0E8"/>
<proteinExistence type="predicted"/>
<reference evidence="1 2" key="1">
    <citation type="journal article" date="2011" name="J. Bacteriol.">
        <title>Complete genome sequence of Yersinia enterocolitica subsp. palearctica serogroup O:3.</title>
        <authorList>
            <person name="Batzilla J."/>
            <person name="Hoper D."/>
            <person name="Antonenka U."/>
            <person name="Heesemann J."/>
            <person name="Rakin A."/>
        </authorList>
    </citation>
    <scope>NUCLEOTIDE SEQUENCE [LARGE SCALE GENOMIC DNA]</scope>
    <source>
        <strain evidence="2">DSM 13030 / CIP 106945 / Y11</strain>
    </source>
</reference>
<dbReference type="Proteomes" id="UP000008084">
    <property type="component" value="Chromosome"/>
</dbReference>
<protein>
    <submittedName>
        <fullName evidence="1">Uncharacterized protein</fullName>
    </submittedName>
</protein>
<accession>A0A0H3P0E8</accession>
<dbReference type="EMBL" id="FR729477">
    <property type="protein sequence ID" value="CBY28314.1"/>
    <property type="molecule type" value="Genomic_DNA"/>
</dbReference>
<evidence type="ECO:0000313" key="2">
    <source>
        <dbReference type="Proteomes" id="UP000008084"/>
    </source>
</evidence>
<dbReference type="PATRIC" id="fig|930944.6.peg.4193"/>
<dbReference type="HOGENOM" id="CLU_220099_0_0_6"/>
<name>A0A0H3P0E8_YERE1</name>
<organism evidence="1 2">
    <name type="scientific">Yersinia enterocolitica subsp. palearctica serotype O:3 (strain DSM 13030 / CIP 106945 / Y11)</name>
    <dbReference type="NCBI Taxonomy" id="930944"/>
    <lineage>
        <taxon>Bacteria</taxon>
        <taxon>Pseudomonadati</taxon>
        <taxon>Pseudomonadota</taxon>
        <taxon>Gammaproteobacteria</taxon>
        <taxon>Enterobacterales</taxon>
        <taxon>Yersiniaceae</taxon>
        <taxon>Yersinia</taxon>
    </lineage>
</organism>
<dbReference type="KEGG" id="yey:Y11_42161"/>
<evidence type="ECO:0000313" key="1">
    <source>
        <dbReference type="EMBL" id="CBY28314.1"/>
    </source>
</evidence>
<gene>
    <name evidence="1" type="ordered locus">Y11_42161</name>
</gene>
<sequence length="38" mass="4387">MGGKCGRVPWVTDNTNTIESFIIHCRDFPQWGVFYPTL</sequence>